<keyword evidence="2" id="KW-1133">Transmembrane helix</keyword>
<dbReference type="InterPro" id="IPR025241">
    <property type="entry name" value="DUF4190"/>
</dbReference>
<name>K6XNU1_9ACTN</name>
<keyword evidence="2" id="KW-0812">Transmembrane</keyword>
<protein>
    <recommendedName>
        <fullName evidence="3">DUF4190 domain-containing protein</fullName>
    </recommendedName>
</protein>
<evidence type="ECO:0000313" key="4">
    <source>
        <dbReference type="EMBL" id="GAC00510.1"/>
    </source>
</evidence>
<feature type="domain" description="DUF4190" evidence="3">
    <location>
        <begin position="35"/>
        <end position="91"/>
    </location>
</feature>
<keyword evidence="5" id="KW-1185">Reference proteome</keyword>
<evidence type="ECO:0000256" key="2">
    <source>
        <dbReference type="SAM" id="Phobius"/>
    </source>
</evidence>
<gene>
    <name evidence="4" type="ORF">GONAM_16_00090</name>
</gene>
<evidence type="ECO:0000313" key="5">
    <source>
        <dbReference type="Proteomes" id="UP000035058"/>
    </source>
</evidence>
<keyword evidence="2" id="KW-0472">Membrane</keyword>
<comment type="caution">
    <text evidence="4">The sequence shown here is derived from an EMBL/GenBank/DDBJ whole genome shotgun (WGS) entry which is preliminary data.</text>
</comment>
<evidence type="ECO:0000259" key="3">
    <source>
        <dbReference type="Pfam" id="PF13828"/>
    </source>
</evidence>
<dbReference type="Proteomes" id="UP000035058">
    <property type="component" value="Unassembled WGS sequence"/>
</dbReference>
<feature type="transmembrane region" description="Helical" evidence="2">
    <location>
        <begin position="73"/>
        <end position="102"/>
    </location>
</feature>
<proteinExistence type="predicted"/>
<accession>K6XNU1</accession>
<dbReference type="RefSeq" id="WP_006866713.1">
    <property type="nucleotide sequence ID" value="NZ_BAHE01000016.1"/>
</dbReference>
<organism evidence="4 5">
    <name type="scientific">Gordonia namibiensis NBRC 108229</name>
    <dbReference type="NCBI Taxonomy" id="1208314"/>
    <lineage>
        <taxon>Bacteria</taxon>
        <taxon>Bacillati</taxon>
        <taxon>Actinomycetota</taxon>
        <taxon>Actinomycetes</taxon>
        <taxon>Mycobacteriales</taxon>
        <taxon>Gordoniaceae</taxon>
        <taxon>Gordonia</taxon>
    </lineage>
</organism>
<feature type="region of interest" description="Disordered" evidence="1">
    <location>
        <begin position="1"/>
        <end position="23"/>
    </location>
</feature>
<dbReference type="Pfam" id="PF13828">
    <property type="entry name" value="DUF4190"/>
    <property type="match status" value="1"/>
</dbReference>
<reference evidence="4 5" key="1">
    <citation type="submission" date="2012-08" db="EMBL/GenBank/DDBJ databases">
        <title>Whole genome shotgun sequence of Gordonia namibiensis NBRC 108229.</title>
        <authorList>
            <person name="Isaki-Nakamura S."/>
            <person name="Hosoyama A."/>
            <person name="Tsuchikane K."/>
            <person name="Katsumata H."/>
            <person name="Baba S."/>
            <person name="Yamazaki S."/>
            <person name="Fujita N."/>
        </authorList>
    </citation>
    <scope>NUCLEOTIDE SEQUENCE [LARGE SCALE GENOMIC DNA]</scope>
    <source>
        <strain evidence="4 5">NBRC 108229</strain>
    </source>
</reference>
<feature type="transmembrane region" description="Helical" evidence="2">
    <location>
        <begin position="37"/>
        <end position="61"/>
    </location>
</feature>
<sequence>MTSTARRGFTRASDLRQSAPATAAAPQPIRRNTNVCAIISLLCALFVLALPAVVFGAIGLSETRRRDHEDGSLLAAWGLGLGIVELALVVIVFSSTFFAGVFS</sequence>
<evidence type="ECO:0000256" key="1">
    <source>
        <dbReference type="SAM" id="MobiDB-lite"/>
    </source>
</evidence>
<dbReference type="EMBL" id="BAHE01000016">
    <property type="protein sequence ID" value="GAC00510.1"/>
    <property type="molecule type" value="Genomic_DNA"/>
</dbReference>
<dbReference type="AlphaFoldDB" id="K6XNU1"/>